<protein>
    <submittedName>
        <fullName evidence="1">Uncharacterized protein</fullName>
    </submittedName>
</protein>
<organism evidence="1">
    <name type="scientific">marine sediment metagenome</name>
    <dbReference type="NCBI Taxonomy" id="412755"/>
    <lineage>
        <taxon>unclassified sequences</taxon>
        <taxon>metagenomes</taxon>
        <taxon>ecological metagenomes</taxon>
    </lineage>
</organism>
<comment type="caution">
    <text evidence="1">The sequence shown here is derived from an EMBL/GenBank/DDBJ whole genome shotgun (WGS) entry which is preliminary data.</text>
</comment>
<proteinExistence type="predicted"/>
<dbReference type="EMBL" id="BART01012422">
    <property type="protein sequence ID" value="GAG80771.1"/>
    <property type="molecule type" value="Genomic_DNA"/>
</dbReference>
<accession>X1C8P0</accession>
<dbReference type="AlphaFoldDB" id="X1C8P0"/>
<sequence length="137" mass="15637">MKERRKPLRNFLTPCLFLIGVLLFSTFVSGYYTPQDDLNRRGLISGFNDIDNSSVLVTTTISDGSDFQPLLYDVDNDTSLEFIGMDSNVFKIWDITSSSLTLEDEKQLAGTQITNFQVLIQEELTNDVLYQRDLYDS</sequence>
<name>X1C8P0_9ZZZZ</name>
<evidence type="ECO:0000313" key="1">
    <source>
        <dbReference type="EMBL" id="GAG80771.1"/>
    </source>
</evidence>
<feature type="non-terminal residue" evidence="1">
    <location>
        <position position="137"/>
    </location>
</feature>
<reference evidence="1" key="1">
    <citation type="journal article" date="2014" name="Front. Microbiol.">
        <title>High frequency of phylogenetically diverse reductive dehalogenase-homologous genes in deep subseafloor sedimentary metagenomes.</title>
        <authorList>
            <person name="Kawai M."/>
            <person name="Futagami T."/>
            <person name="Toyoda A."/>
            <person name="Takaki Y."/>
            <person name="Nishi S."/>
            <person name="Hori S."/>
            <person name="Arai W."/>
            <person name="Tsubouchi T."/>
            <person name="Morono Y."/>
            <person name="Uchiyama I."/>
            <person name="Ito T."/>
            <person name="Fujiyama A."/>
            <person name="Inagaki F."/>
            <person name="Takami H."/>
        </authorList>
    </citation>
    <scope>NUCLEOTIDE SEQUENCE</scope>
    <source>
        <strain evidence="1">Expedition CK06-06</strain>
    </source>
</reference>
<gene>
    <name evidence="1" type="ORF">S01H4_25939</name>
</gene>